<reference evidence="1 2" key="1">
    <citation type="submission" date="2021-06" db="EMBL/GenBank/DDBJ databases">
        <title>Clostridia strains as spoilage organisms.</title>
        <authorList>
            <person name="Wambui J."/>
            <person name="Stephan R."/>
            <person name="Stevens M.J.A."/>
        </authorList>
    </citation>
    <scope>NUCLEOTIDE SEQUENCE [LARGE SCALE GENOMIC DNA]</scope>
    <source>
        <strain evidence="1 2">CM013</strain>
    </source>
</reference>
<evidence type="ECO:0000313" key="2">
    <source>
        <dbReference type="Proteomes" id="UP000740830"/>
    </source>
</evidence>
<evidence type="ECO:0000313" key="1">
    <source>
        <dbReference type="EMBL" id="MBU3218800.1"/>
    </source>
</evidence>
<sequence length="144" mass="17222">MDENLRSIIRAMKSLQKKGLLYIEDNVELKSEVNYQFILNIVENLDLTIDIEEYEKIKDNREELIYQLALLSFGEKQLVSDFEIEFIEGIIMNYIDIEDPVILFDDYVFVQKKNVIQELYEKSVIQIKEKKFPKMIFKSRVEDI</sequence>
<protein>
    <submittedName>
        <fullName evidence="1">Uncharacterized protein</fullName>
    </submittedName>
</protein>
<dbReference type="RefSeq" id="WP_216131013.1">
    <property type="nucleotide sequence ID" value="NZ_JAHLDG010000002.1"/>
</dbReference>
<comment type="caution">
    <text evidence="1">The sequence shown here is derived from an EMBL/GenBank/DDBJ whole genome shotgun (WGS) entry which is preliminary data.</text>
</comment>
<keyword evidence="2" id="KW-1185">Reference proteome</keyword>
<dbReference type="EMBL" id="JAHLDG010000002">
    <property type="protein sequence ID" value="MBU3218800.1"/>
    <property type="molecule type" value="Genomic_DNA"/>
</dbReference>
<proteinExistence type="predicted"/>
<accession>A0ABS6BZZ9</accession>
<organism evidence="1 2">
    <name type="scientific">Clostridium algidicarnis</name>
    <dbReference type="NCBI Taxonomy" id="37659"/>
    <lineage>
        <taxon>Bacteria</taxon>
        <taxon>Bacillati</taxon>
        <taxon>Bacillota</taxon>
        <taxon>Clostridia</taxon>
        <taxon>Eubacteriales</taxon>
        <taxon>Clostridiaceae</taxon>
        <taxon>Clostridium</taxon>
    </lineage>
</organism>
<dbReference type="Proteomes" id="UP000740830">
    <property type="component" value="Unassembled WGS sequence"/>
</dbReference>
<gene>
    <name evidence="1" type="ORF">KPL27_01570</name>
</gene>
<name>A0ABS6BZZ9_9CLOT</name>